<protein>
    <submittedName>
        <fullName evidence="2">Uncharacterized protein</fullName>
    </submittedName>
</protein>
<organism evidence="2 3">
    <name type="scientific">Portunus trituberculatus</name>
    <name type="common">Swimming crab</name>
    <name type="synonym">Neptunus trituberculatus</name>
    <dbReference type="NCBI Taxonomy" id="210409"/>
    <lineage>
        <taxon>Eukaryota</taxon>
        <taxon>Metazoa</taxon>
        <taxon>Ecdysozoa</taxon>
        <taxon>Arthropoda</taxon>
        <taxon>Crustacea</taxon>
        <taxon>Multicrustacea</taxon>
        <taxon>Malacostraca</taxon>
        <taxon>Eumalacostraca</taxon>
        <taxon>Eucarida</taxon>
        <taxon>Decapoda</taxon>
        <taxon>Pleocyemata</taxon>
        <taxon>Brachyura</taxon>
        <taxon>Eubrachyura</taxon>
        <taxon>Portunoidea</taxon>
        <taxon>Portunidae</taxon>
        <taxon>Portuninae</taxon>
        <taxon>Portunus</taxon>
    </lineage>
</organism>
<evidence type="ECO:0000313" key="3">
    <source>
        <dbReference type="Proteomes" id="UP000324222"/>
    </source>
</evidence>
<keyword evidence="3" id="KW-1185">Reference proteome</keyword>
<reference evidence="2 3" key="1">
    <citation type="submission" date="2019-05" db="EMBL/GenBank/DDBJ databases">
        <title>Another draft genome of Portunus trituberculatus and its Hox gene families provides insights of decapod evolution.</title>
        <authorList>
            <person name="Jeong J.-H."/>
            <person name="Song I."/>
            <person name="Kim S."/>
            <person name="Choi T."/>
            <person name="Kim D."/>
            <person name="Ryu S."/>
            <person name="Kim W."/>
        </authorList>
    </citation>
    <scope>NUCLEOTIDE SEQUENCE [LARGE SCALE GENOMIC DNA]</scope>
    <source>
        <tissue evidence="2">Muscle</tissue>
    </source>
</reference>
<dbReference type="EMBL" id="VSRR010045279">
    <property type="protein sequence ID" value="MPC77196.1"/>
    <property type="molecule type" value="Genomic_DNA"/>
</dbReference>
<comment type="caution">
    <text evidence="2">The sequence shown here is derived from an EMBL/GenBank/DDBJ whole genome shotgun (WGS) entry which is preliminary data.</text>
</comment>
<feature type="region of interest" description="Disordered" evidence="1">
    <location>
        <begin position="116"/>
        <end position="141"/>
    </location>
</feature>
<evidence type="ECO:0000313" key="2">
    <source>
        <dbReference type="EMBL" id="MPC77196.1"/>
    </source>
</evidence>
<sequence length="141" mass="15594">MTINYIYYSKTGNARLYLLSSSASPPLPSSQWALITSNSTQQQQLENVQKRACRVFLGPVYTNYDDALTTLSLPKLSARHREVLEKLGKGLPRHLRLRLGKMTLGACHKTPQQDYALEGTTHGPIPPQCDPHHGASVNPLG</sequence>
<evidence type="ECO:0000256" key="1">
    <source>
        <dbReference type="SAM" id="MobiDB-lite"/>
    </source>
</evidence>
<accession>A0A5B7I5G9</accession>
<gene>
    <name evidence="2" type="ORF">E2C01_071644</name>
</gene>
<proteinExistence type="predicted"/>
<dbReference type="Proteomes" id="UP000324222">
    <property type="component" value="Unassembled WGS sequence"/>
</dbReference>
<name>A0A5B7I5G9_PORTR</name>
<dbReference type="AlphaFoldDB" id="A0A5B7I5G9"/>